<dbReference type="PROSITE" id="PS51732">
    <property type="entry name" value="ASN_GLN_ASE_3"/>
    <property type="match status" value="1"/>
</dbReference>
<dbReference type="EC" id="3.5.1.1" evidence="2"/>
<keyword evidence="3" id="KW-0378">Hydrolase</keyword>
<dbReference type="PROSITE" id="PS00144">
    <property type="entry name" value="ASN_GLN_ASE_1"/>
    <property type="match status" value="1"/>
</dbReference>
<feature type="active site" evidence="6">
    <location>
        <position position="12"/>
    </location>
</feature>
<dbReference type="Pfam" id="PF00710">
    <property type="entry name" value="Asparaginase"/>
    <property type="match status" value="1"/>
</dbReference>
<evidence type="ECO:0000313" key="9">
    <source>
        <dbReference type="EMBL" id="PMC64477.1"/>
    </source>
</evidence>
<evidence type="ECO:0000259" key="7">
    <source>
        <dbReference type="Pfam" id="PF00710"/>
    </source>
</evidence>
<evidence type="ECO:0000256" key="6">
    <source>
        <dbReference type="PROSITE-ProRule" id="PRU10099"/>
    </source>
</evidence>
<dbReference type="GO" id="GO:0004067">
    <property type="term" value="F:asparaginase activity"/>
    <property type="evidence" value="ECO:0007669"/>
    <property type="project" value="UniProtKB-UniRule"/>
</dbReference>
<evidence type="ECO:0000313" key="10">
    <source>
        <dbReference type="Proteomes" id="UP000235836"/>
    </source>
</evidence>
<keyword evidence="10" id="KW-1185">Reference proteome</keyword>
<name>A0A2N6T594_9CORY</name>
<organism evidence="9 10">
    <name type="scientific">Corynebacterium tuscaniense</name>
    <dbReference type="NCBI Taxonomy" id="302449"/>
    <lineage>
        <taxon>Bacteria</taxon>
        <taxon>Bacillati</taxon>
        <taxon>Actinomycetota</taxon>
        <taxon>Actinomycetes</taxon>
        <taxon>Mycobacteriales</taxon>
        <taxon>Corynebacteriaceae</taxon>
        <taxon>Corynebacterium</taxon>
    </lineage>
</organism>
<gene>
    <name evidence="9" type="ORF">CJ203_05575</name>
</gene>
<dbReference type="Pfam" id="PF17763">
    <property type="entry name" value="Asparaginase_C"/>
    <property type="match status" value="1"/>
</dbReference>
<evidence type="ECO:0000256" key="4">
    <source>
        <dbReference type="PIRSR" id="PIRSR001220-1"/>
    </source>
</evidence>
<dbReference type="PIRSF" id="PIRSF500176">
    <property type="entry name" value="L_ASNase"/>
    <property type="match status" value="1"/>
</dbReference>
<evidence type="ECO:0000256" key="1">
    <source>
        <dbReference type="ARBA" id="ARBA00010518"/>
    </source>
</evidence>
<protein>
    <recommendedName>
        <fullName evidence="2">asparaginase</fullName>
        <ecNumber evidence="2">3.5.1.1</ecNumber>
    </recommendedName>
</protein>
<reference evidence="9 10" key="1">
    <citation type="submission" date="2017-09" db="EMBL/GenBank/DDBJ databases">
        <title>Bacterial strain isolated from the female urinary microbiota.</title>
        <authorList>
            <person name="Thomas-White K."/>
            <person name="Kumar N."/>
            <person name="Forster S."/>
            <person name="Putonti C."/>
            <person name="Lawley T."/>
            <person name="Wolfe A.J."/>
        </authorList>
    </citation>
    <scope>NUCLEOTIDE SEQUENCE [LARGE SCALE GENOMIC DNA]</scope>
    <source>
        <strain evidence="9 10">UMB0792</strain>
    </source>
</reference>
<evidence type="ECO:0000259" key="8">
    <source>
        <dbReference type="Pfam" id="PF17763"/>
    </source>
</evidence>
<dbReference type="InterPro" id="IPR037152">
    <property type="entry name" value="L-asparaginase_N_sf"/>
</dbReference>
<dbReference type="CDD" id="cd08964">
    <property type="entry name" value="L-asparaginase_II"/>
    <property type="match status" value="1"/>
</dbReference>
<dbReference type="InterPro" id="IPR036152">
    <property type="entry name" value="Asp/glu_Ase-like_sf"/>
</dbReference>
<dbReference type="PIRSF" id="PIRSF001220">
    <property type="entry name" value="L-ASNase_gatD"/>
    <property type="match status" value="1"/>
</dbReference>
<dbReference type="PANTHER" id="PTHR11707:SF28">
    <property type="entry name" value="60 KDA LYSOPHOSPHOLIPASE"/>
    <property type="match status" value="1"/>
</dbReference>
<comment type="similarity">
    <text evidence="1">Belongs to the asparaginase 1 family.</text>
</comment>
<dbReference type="InterPro" id="IPR027474">
    <property type="entry name" value="L-asparaginase_N"/>
</dbReference>
<dbReference type="InterPro" id="IPR027473">
    <property type="entry name" value="L-asparaginase_C"/>
</dbReference>
<dbReference type="EMBL" id="PNHG01000006">
    <property type="protein sequence ID" value="PMC64477.1"/>
    <property type="molecule type" value="Genomic_DNA"/>
</dbReference>
<dbReference type="Proteomes" id="UP000235836">
    <property type="component" value="Unassembled WGS sequence"/>
</dbReference>
<dbReference type="AlphaFoldDB" id="A0A2N6T594"/>
<feature type="active site" description="O-isoaspartyl threonine intermediate" evidence="4">
    <location>
        <position position="12"/>
    </location>
</feature>
<sequence length="287" mass="28985">MVQASVISTGGTIACTRDSEGGLTPTLSAADLVECAGLSGVSARDITALDSSAMTFADIDAVVEAVQEELVDHSGVVVTHGTDSLVDTTFALDLFFERPIVITGAMRPADHEEPDGFENLRTAVQSLTPGAHVVFAGKVLSARGLIKAHTGALNPFVATGDAPTYPYHLPPVSLAGMNVPIITCYPGAPASILDGVEGADGIVIEGLGAGNVSTEVGEALADLSLPVVMSTSVPFGKVDFAYGGPGGGNTLGKFGVIPSGWLRAGQARIALAVALQAGVHPAEIIGA</sequence>
<dbReference type="Gene3D" id="3.40.50.1170">
    <property type="entry name" value="L-asparaginase, N-terminal domain"/>
    <property type="match status" value="1"/>
</dbReference>
<dbReference type="SUPFAM" id="SSF53774">
    <property type="entry name" value="Glutaminase/Asparaginase"/>
    <property type="match status" value="1"/>
</dbReference>
<dbReference type="Gene3D" id="3.40.50.40">
    <property type="match status" value="1"/>
</dbReference>
<accession>A0A2N6T594</accession>
<proteinExistence type="inferred from homology"/>
<evidence type="ECO:0000256" key="2">
    <source>
        <dbReference type="ARBA" id="ARBA00012920"/>
    </source>
</evidence>
<dbReference type="InterPro" id="IPR004550">
    <property type="entry name" value="AsnASE_II"/>
</dbReference>
<evidence type="ECO:0000256" key="3">
    <source>
        <dbReference type="ARBA" id="ARBA00022801"/>
    </source>
</evidence>
<comment type="caution">
    <text evidence="9">The sequence shown here is derived from an EMBL/GenBank/DDBJ whole genome shotgun (WGS) entry which is preliminary data.</text>
</comment>
<feature type="domain" description="Asparaginase/glutaminase C-terminal" evidence="8">
    <location>
        <begin position="178"/>
        <end position="284"/>
    </location>
</feature>
<feature type="binding site" evidence="5">
    <location>
        <begin position="82"/>
        <end position="83"/>
    </location>
    <ligand>
        <name>substrate</name>
    </ligand>
</feature>
<dbReference type="SMART" id="SM00870">
    <property type="entry name" value="Asparaginase"/>
    <property type="match status" value="1"/>
</dbReference>
<evidence type="ECO:0000256" key="5">
    <source>
        <dbReference type="PIRSR" id="PIRSR001220-2"/>
    </source>
</evidence>
<dbReference type="GO" id="GO:0006528">
    <property type="term" value="P:asparagine metabolic process"/>
    <property type="evidence" value="ECO:0007669"/>
    <property type="project" value="InterPro"/>
</dbReference>
<feature type="binding site" evidence="5">
    <location>
        <position position="51"/>
    </location>
    <ligand>
        <name>substrate</name>
    </ligand>
</feature>
<feature type="domain" description="L-asparaginase N-terminal" evidence="7">
    <location>
        <begin position="6"/>
        <end position="160"/>
    </location>
</feature>
<dbReference type="RefSeq" id="WP_102723876.1">
    <property type="nucleotide sequence ID" value="NZ_PNHG01000006.1"/>
</dbReference>
<dbReference type="InterPro" id="IPR040919">
    <property type="entry name" value="Asparaginase_C"/>
</dbReference>
<dbReference type="InterPro" id="IPR020827">
    <property type="entry name" value="Asparaginase/glutaminase_AS1"/>
</dbReference>
<dbReference type="PRINTS" id="PR00139">
    <property type="entry name" value="ASNGLNASE"/>
</dbReference>
<dbReference type="InterPro" id="IPR006034">
    <property type="entry name" value="Asparaginase/glutaminase-like"/>
</dbReference>
<dbReference type="PANTHER" id="PTHR11707">
    <property type="entry name" value="L-ASPARAGINASE"/>
    <property type="match status" value="1"/>
</dbReference>